<proteinExistence type="predicted"/>
<name>A0A4U5M5P2_STECR</name>
<gene>
    <name evidence="1" type="ORF">L596_024756</name>
</gene>
<dbReference type="AlphaFoldDB" id="A0A4U5M5P2"/>
<dbReference type="EMBL" id="AZBU02000009">
    <property type="protein sequence ID" value="TKR64176.1"/>
    <property type="molecule type" value="Genomic_DNA"/>
</dbReference>
<evidence type="ECO:0000313" key="2">
    <source>
        <dbReference type="Proteomes" id="UP000298663"/>
    </source>
</evidence>
<keyword evidence="2" id="KW-1185">Reference proteome</keyword>
<organism evidence="1 2">
    <name type="scientific">Steinernema carpocapsae</name>
    <name type="common">Entomopathogenic nematode</name>
    <dbReference type="NCBI Taxonomy" id="34508"/>
    <lineage>
        <taxon>Eukaryota</taxon>
        <taxon>Metazoa</taxon>
        <taxon>Ecdysozoa</taxon>
        <taxon>Nematoda</taxon>
        <taxon>Chromadorea</taxon>
        <taxon>Rhabditida</taxon>
        <taxon>Tylenchina</taxon>
        <taxon>Panagrolaimomorpha</taxon>
        <taxon>Strongyloidoidea</taxon>
        <taxon>Steinernematidae</taxon>
        <taxon>Steinernema</taxon>
    </lineage>
</organism>
<accession>A0A4U5M5P2</accession>
<comment type="caution">
    <text evidence="1">The sequence shown here is derived from an EMBL/GenBank/DDBJ whole genome shotgun (WGS) entry which is preliminary data.</text>
</comment>
<evidence type="ECO:0000313" key="1">
    <source>
        <dbReference type="EMBL" id="TKR64176.1"/>
    </source>
</evidence>
<protein>
    <submittedName>
        <fullName evidence="1">Uncharacterized protein</fullName>
    </submittedName>
</protein>
<reference evidence="1 2" key="2">
    <citation type="journal article" date="2019" name="G3 (Bethesda)">
        <title>Hybrid Assembly of the Genome of the Entomopathogenic Nematode Steinernema carpocapsae Identifies the X-Chromosome.</title>
        <authorList>
            <person name="Serra L."/>
            <person name="Macchietto M."/>
            <person name="Macias-Munoz A."/>
            <person name="McGill C.J."/>
            <person name="Rodriguez I.M."/>
            <person name="Rodriguez B."/>
            <person name="Murad R."/>
            <person name="Mortazavi A."/>
        </authorList>
    </citation>
    <scope>NUCLEOTIDE SEQUENCE [LARGE SCALE GENOMIC DNA]</scope>
    <source>
        <strain evidence="1 2">ALL</strain>
    </source>
</reference>
<sequence>MSPLSKTVSIAFSSSQLPTRTWAGPLVRRLGGRAFSSAGGSDDGIPKEPSVKDILGEDLLSAVDNVAASQNPKNPDGSGCATP</sequence>
<reference evidence="1 2" key="1">
    <citation type="journal article" date="2015" name="Genome Biol.">
        <title>Comparative genomics of Steinernema reveals deeply conserved gene regulatory networks.</title>
        <authorList>
            <person name="Dillman A.R."/>
            <person name="Macchietto M."/>
            <person name="Porter C.F."/>
            <person name="Rogers A."/>
            <person name="Williams B."/>
            <person name="Antoshechkin I."/>
            <person name="Lee M.M."/>
            <person name="Goodwin Z."/>
            <person name="Lu X."/>
            <person name="Lewis E.E."/>
            <person name="Goodrich-Blair H."/>
            <person name="Stock S.P."/>
            <person name="Adams B.J."/>
            <person name="Sternberg P.W."/>
            <person name="Mortazavi A."/>
        </authorList>
    </citation>
    <scope>NUCLEOTIDE SEQUENCE [LARGE SCALE GENOMIC DNA]</scope>
    <source>
        <strain evidence="1 2">ALL</strain>
    </source>
</reference>
<dbReference type="Proteomes" id="UP000298663">
    <property type="component" value="Unassembled WGS sequence"/>
</dbReference>